<evidence type="ECO:0000313" key="3">
    <source>
        <dbReference type="Proteomes" id="UP001242368"/>
    </source>
</evidence>
<evidence type="ECO:0000256" key="1">
    <source>
        <dbReference type="PROSITE-ProRule" id="PRU00339"/>
    </source>
</evidence>
<dbReference type="InterPro" id="IPR011990">
    <property type="entry name" value="TPR-like_helical_dom_sf"/>
</dbReference>
<dbReference type="PROSITE" id="PS51257">
    <property type="entry name" value="PROKAR_LIPOPROTEIN"/>
    <property type="match status" value="1"/>
</dbReference>
<dbReference type="PROSITE" id="PS50005">
    <property type="entry name" value="TPR"/>
    <property type="match status" value="1"/>
</dbReference>
<dbReference type="Proteomes" id="UP001242368">
    <property type="component" value="Unassembled WGS sequence"/>
</dbReference>
<dbReference type="Gene3D" id="1.25.40.10">
    <property type="entry name" value="Tetratricopeptide repeat domain"/>
    <property type="match status" value="3"/>
</dbReference>
<gene>
    <name evidence="2" type="ORF">QW060_16505</name>
</gene>
<dbReference type="SUPFAM" id="SSF48452">
    <property type="entry name" value="TPR-like"/>
    <property type="match status" value="1"/>
</dbReference>
<sequence length="859" mass="98801">MRKSKGLLYILAALFLTVMIACSTKKNTAMSRGYHSVTTKYNILYNGRLAYEKGIESLKEKYYDDFYNILPVERMQPDEKTLVTAKQKDPNFQRAEDKAIKASQLHSIYIAGTENNPQMDEAYMLLGKSRYHDIRYIPAIEAFNYIILKYPDSDLIYDARVWKEKANIRLNYDNLAIKNLKRLLKEEEVKGQTKADALATLAQGYINIEALDSAIVPLKEAIETTQDKDEKARYTYILGQLYGKNNNKEEAVKTFQEIIDYKYRVPRVYVINAHAEKFANQDPQKIDTVAFLKEYNALLADRENRGFHDVIYHQMGSLFNFYGNDAQAVANFNKSLKKITTNEYLKVANYRKLADLYYAKKTYEMAGKYYDSTLVVMNPNSREYLKVKRLRNNLVDVVKYELVARENDSILRLVALPEEQRRQVLKEFLDKKRIADQTAEKAAEKGQGQTSGSNSLPMTGGVASSFYFYSNAAVQKGKQDFSRKWGKRALTDNWRWADEAQNAVANNPNNASATEQNASSGVETAAAETDMRYNVDFFLSQIPKDENEIKKLKTDRDNAYYQLGLLYSDLLEEYQIAADKLETLLTYKPEERLIEPIKYNLYKIYLKLDPAKAQAMLEDMKRNHPNSQYTQIILNPNAKIEIDGSPVQEYEKIYTMYNHGAYSEVLETLNAKIPTLMNDGMVTKYEILKATTIGKLNGLEDYKKALNYVAVTYPNSKEGQEAQRIISKDLPKLQALQFKNDLSKNLKLIYVVDFPFTEQGIELRNKLQRYANDRAHTGISFSADQYSKDKMFLVIHGIKSGNIAKSAQVYLEIERDYQIKENPVLISSDDYGVVLIKKNWDEYMKSRYGSNSNDAQPAQ</sequence>
<protein>
    <submittedName>
        <fullName evidence="2">Tetratricopeptide repeat protein</fullName>
    </submittedName>
</protein>
<dbReference type="Pfam" id="PF13174">
    <property type="entry name" value="TPR_6"/>
    <property type="match status" value="1"/>
</dbReference>
<name>A0ABT8CWV8_9FLAO</name>
<organism evidence="2 3">
    <name type="scientific">Paenimyroides ceti</name>
    <dbReference type="NCBI Taxonomy" id="395087"/>
    <lineage>
        <taxon>Bacteria</taxon>
        <taxon>Pseudomonadati</taxon>
        <taxon>Bacteroidota</taxon>
        <taxon>Flavobacteriia</taxon>
        <taxon>Flavobacteriales</taxon>
        <taxon>Flavobacteriaceae</taxon>
        <taxon>Paenimyroides</taxon>
    </lineage>
</organism>
<dbReference type="EMBL" id="JAUFQU010000001">
    <property type="protein sequence ID" value="MDN3708705.1"/>
    <property type="molecule type" value="Genomic_DNA"/>
</dbReference>
<proteinExistence type="predicted"/>
<evidence type="ECO:0000313" key="2">
    <source>
        <dbReference type="EMBL" id="MDN3708705.1"/>
    </source>
</evidence>
<feature type="repeat" description="TPR" evidence="1">
    <location>
        <begin position="232"/>
        <end position="265"/>
    </location>
</feature>
<keyword evidence="1" id="KW-0802">TPR repeat</keyword>
<accession>A0ABT8CWV8</accession>
<keyword evidence="3" id="KW-1185">Reference proteome</keyword>
<dbReference type="RefSeq" id="WP_290364558.1">
    <property type="nucleotide sequence ID" value="NZ_JAUFQU010000001.1"/>
</dbReference>
<dbReference type="InterPro" id="IPR019734">
    <property type="entry name" value="TPR_rpt"/>
</dbReference>
<reference evidence="3" key="1">
    <citation type="journal article" date="2019" name="Int. J. Syst. Evol. Microbiol.">
        <title>The Global Catalogue of Microorganisms (GCM) 10K type strain sequencing project: providing services to taxonomists for standard genome sequencing and annotation.</title>
        <authorList>
            <consortium name="The Broad Institute Genomics Platform"/>
            <consortium name="The Broad Institute Genome Sequencing Center for Infectious Disease"/>
            <person name="Wu L."/>
            <person name="Ma J."/>
        </authorList>
    </citation>
    <scope>NUCLEOTIDE SEQUENCE [LARGE SCALE GENOMIC DNA]</scope>
    <source>
        <strain evidence="3">CECT 7184</strain>
    </source>
</reference>
<comment type="caution">
    <text evidence="2">The sequence shown here is derived from an EMBL/GenBank/DDBJ whole genome shotgun (WGS) entry which is preliminary data.</text>
</comment>